<evidence type="ECO:0000313" key="3">
    <source>
        <dbReference type="Proteomes" id="UP000665561"/>
    </source>
</evidence>
<protein>
    <submittedName>
        <fullName evidence="2">DinB family protein</fullName>
    </submittedName>
</protein>
<dbReference type="InterPro" id="IPR024775">
    <property type="entry name" value="DinB-like"/>
</dbReference>
<dbReference type="InterPro" id="IPR034660">
    <property type="entry name" value="DinB/YfiT-like"/>
</dbReference>
<reference evidence="2 3" key="1">
    <citation type="submission" date="2020-01" db="EMBL/GenBank/DDBJ databases">
        <title>Paenibacillus soybeanensis sp. nov. isolated from the nodules of soybean (Glycine max(L.) Merr).</title>
        <authorList>
            <person name="Wang H."/>
        </authorList>
    </citation>
    <scope>NUCLEOTIDE SEQUENCE [LARGE SCALE GENOMIC DNA]</scope>
    <source>
        <strain evidence="2 3">T1</strain>
    </source>
</reference>
<keyword evidence="3" id="KW-1185">Reference proteome</keyword>
<dbReference type="RefSeq" id="WP_161743724.1">
    <property type="nucleotide sequence ID" value="NZ_JAAAMV010000009.1"/>
</dbReference>
<dbReference type="Pfam" id="PF12867">
    <property type="entry name" value="DinB_2"/>
    <property type="match status" value="1"/>
</dbReference>
<feature type="domain" description="DinB-like" evidence="1">
    <location>
        <begin position="9"/>
        <end position="149"/>
    </location>
</feature>
<gene>
    <name evidence="2" type="ORF">GT019_13625</name>
</gene>
<comment type="caution">
    <text evidence="2">The sequence shown here is derived from an EMBL/GenBank/DDBJ whole genome shotgun (WGS) entry which is preliminary data.</text>
</comment>
<dbReference type="Proteomes" id="UP000665561">
    <property type="component" value="Unassembled WGS sequence"/>
</dbReference>
<proteinExistence type="predicted"/>
<evidence type="ECO:0000313" key="2">
    <source>
        <dbReference type="EMBL" id="NBD24919.1"/>
    </source>
</evidence>
<name>A0ABW9XQK2_9BACL</name>
<organism evidence="2 3">
    <name type="scientific">Paenibacillus glycinis</name>
    <dbReference type="NCBI Taxonomy" id="2697035"/>
    <lineage>
        <taxon>Bacteria</taxon>
        <taxon>Bacillati</taxon>
        <taxon>Bacillota</taxon>
        <taxon>Bacilli</taxon>
        <taxon>Bacillales</taxon>
        <taxon>Paenibacillaceae</taxon>
        <taxon>Paenibacillus</taxon>
    </lineage>
</organism>
<dbReference type="SUPFAM" id="SSF109854">
    <property type="entry name" value="DinB/YfiT-like putative metalloenzymes"/>
    <property type="match status" value="1"/>
</dbReference>
<evidence type="ECO:0000259" key="1">
    <source>
        <dbReference type="Pfam" id="PF12867"/>
    </source>
</evidence>
<dbReference type="Gene3D" id="1.20.120.450">
    <property type="entry name" value="dinb family like domain"/>
    <property type="match status" value="1"/>
</dbReference>
<accession>A0ABW9XQK2</accession>
<sequence length="161" mass="18020">MNAQKLINQLEVIREMTIKSIPSITDEMADEMPAGYRNTVRWHLGHIAAFTDLFLSNFAGLTPYLSEAHISMFKSGSKPADWGQTQPPTLEELATLLKGQMEHIKSQFGTKNLEEKANKPLSLFGTEMDSIGEILNFSFYHEGQHLGHIKCRTSASPLKQA</sequence>
<dbReference type="EMBL" id="JAAAMV010000009">
    <property type="protein sequence ID" value="NBD24919.1"/>
    <property type="molecule type" value="Genomic_DNA"/>
</dbReference>